<evidence type="ECO:0000313" key="3">
    <source>
        <dbReference type="EMBL" id="MBD3861992.1"/>
    </source>
</evidence>
<evidence type="ECO:0000256" key="1">
    <source>
        <dbReference type="SAM" id="SignalP"/>
    </source>
</evidence>
<proteinExistence type="predicted"/>
<feature type="signal peptide" evidence="1">
    <location>
        <begin position="1"/>
        <end position="28"/>
    </location>
</feature>
<keyword evidence="3" id="KW-0456">Lyase</keyword>
<sequence>MKFAISSNAFILKIVLFLTLWMSCSSTGNQEESTSNIPTTVNSPQTENNSVIIDFSNWKLTLPVDQNNNGSPDEYHPNQLVNFGYQNIEAVQPYLYNDLSNTALVFYTFPEISTSNSSYSRTELRELINPNNAKQNWSLSDGGEMIGRLQVESISEDLETNANYHKVIVMQIHGIITEEDMASHGLSSNNGPPLIKIYWKDGYLWSHKKSLVDQTTSGDALLDTSSATWFDIKDNLGYVGFEAFDFRISASTGRVEVQLNNQEPLVYTDISLNKWPFHNYFKAGNYLGTTSPNGFAYIKYFSLNVTH</sequence>
<dbReference type="EMBL" id="JACXXH010000001">
    <property type="protein sequence ID" value="MBD3861992.1"/>
    <property type="molecule type" value="Genomic_DNA"/>
</dbReference>
<dbReference type="InterPro" id="IPR013320">
    <property type="entry name" value="ConA-like_dom_sf"/>
</dbReference>
<protein>
    <submittedName>
        <fullName evidence="3">Polysaccharide lyase family 7 protein</fullName>
    </submittedName>
</protein>
<comment type="caution">
    <text evidence="3">The sequence shown here is derived from an EMBL/GenBank/DDBJ whole genome shotgun (WGS) entry which is preliminary data.</text>
</comment>
<dbReference type="GO" id="GO:0016829">
    <property type="term" value="F:lyase activity"/>
    <property type="evidence" value="ECO:0007669"/>
    <property type="project" value="UniProtKB-KW"/>
</dbReference>
<dbReference type="InterPro" id="IPR014895">
    <property type="entry name" value="Alginate_lyase_2"/>
</dbReference>
<dbReference type="SUPFAM" id="SSF49899">
    <property type="entry name" value="Concanavalin A-like lectins/glucanases"/>
    <property type="match status" value="1"/>
</dbReference>
<feature type="domain" description="Alginate lyase 2" evidence="2">
    <location>
        <begin position="53"/>
        <end position="307"/>
    </location>
</feature>
<dbReference type="PROSITE" id="PS51257">
    <property type="entry name" value="PROKAR_LIPOPROTEIN"/>
    <property type="match status" value="1"/>
</dbReference>
<dbReference type="Proteomes" id="UP000627521">
    <property type="component" value="Unassembled WGS sequence"/>
</dbReference>
<gene>
    <name evidence="3" type="ORF">IEG06_00920</name>
</gene>
<evidence type="ECO:0000259" key="2">
    <source>
        <dbReference type="Pfam" id="PF08787"/>
    </source>
</evidence>
<dbReference type="Gene3D" id="2.60.120.200">
    <property type="match status" value="1"/>
</dbReference>
<keyword evidence="1" id="KW-0732">Signal</keyword>
<name>A0ABR8LP44_9FLAO</name>
<accession>A0ABR8LP44</accession>
<feature type="chain" id="PRO_5045755540" evidence="1">
    <location>
        <begin position="29"/>
        <end position="307"/>
    </location>
</feature>
<dbReference type="RefSeq" id="WP_191098695.1">
    <property type="nucleotide sequence ID" value="NZ_JACXXF010000001.1"/>
</dbReference>
<dbReference type="Pfam" id="PF08787">
    <property type="entry name" value="Alginate_lyase2"/>
    <property type="match status" value="1"/>
</dbReference>
<evidence type="ECO:0000313" key="4">
    <source>
        <dbReference type="Proteomes" id="UP000627521"/>
    </source>
</evidence>
<reference evidence="3 4" key="1">
    <citation type="submission" date="2020-09" db="EMBL/GenBank/DDBJ databases">
        <title>Bacillus nautilus sp. nov., Chryseoglobus crepusculi sp. nov, and Psychrobacter noctis sp. nov., isolated from deep-sea sponges from the equatorial Atlantic.</title>
        <authorList>
            <person name="Stennett H.L."/>
            <person name="Williams S.E."/>
        </authorList>
    </citation>
    <scope>NUCLEOTIDE SEQUENCE [LARGE SCALE GENOMIC DNA]</scope>
    <source>
        <strain evidence="3 4">28M-24</strain>
    </source>
</reference>
<keyword evidence="4" id="KW-1185">Reference proteome</keyword>
<organism evidence="3 4">
    <name type="scientific">Olleya marilimosa</name>
    <dbReference type="NCBI Taxonomy" id="272164"/>
    <lineage>
        <taxon>Bacteria</taxon>
        <taxon>Pseudomonadati</taxon>
        <taxon>Bacteroidota</taxon>
        <taxon>Flavobacteriia</taxon>
        <taxon>Flavobacteriales</taxon>
        <taxon>Flavobacteriaceae</taxon>
    </lineage>
</organism>